<organism evidence="1 2">
    <name type="scientific">Polarella glacialis</name>
    <name type="common">Dinoflagellate</name>
    <dbReference type="NCBI Taxonomy" id="89957"/>
    <lineage>
        <taxon>Eukaryota</taxon>
        <taxon>Sar</taxon>
        <taxon>Alveolata</taxon>
        <taxon>Dinophyceae</taxon>
        <taxon>Suessiales</taxon>
        <taxon>Suessiaceae</taxon>
        <taxon>Polarella</taxon>
    </lineage>
</organism>
<feature type="non-terminal residue" evidence="1">
    <location>
        <position position="99"/>
    </location>
</feature>
<comment type="caution">
    <text evidence="1">The sequence shown here is derived from an EMBL/GenBank/DDBJ whole genome shotgun (WGS) entry which is preliminary data.</text>
</comment>
<dbReference type="Proteomes" id="UP000626109">
    <property type="component" value="Unassembled WGS sequence"/>
</dbReference>
<accession>A0A813LB52</accession>
<sequence>HLEMALMADKDDLVLQCFFHPTMQLPPSVKELDLKEHLFTARSSSTIMELMEKVEYFVEQISKAEETPVQCQIQVMWNLNANKKAMNPGDKLEKHFVTG</sequence>
<name>A0A813LB52_POLGL</name>
<reference evidence="1" key="1">
    <citation type="submission" date="2021-02" db="EMBL/GenBank/DDBJ databases">
        <authorList>
            <person name="Dougan E. K."/>
            <person name="Rhodes N."/>
            <person name="Thang M."/>
            <person name="Chan C."/>
        </authorList>
    </citation>
    <scope>NUCLEOTIDE SEQUENCE</scope>
</reference>
<feature type="non-terminal residue" evidence="1">
    <location>
        <position position="1"/>
    </location>
</feature>
<evidence type="ECO:0000313" key="2">
    <source>
        <dbReference type="Proteomes" id="UP000626109"/>
    </source>
</evidence>
<protein>
    <submittedName>
        <fullName evidence="1">Uncharacterized protein</fullName>
    </submittedName>
</protein>
<proteinExistence type="predicted"/>
<dbReference type="EMBL" id="CAJNNW010033810">
    <property type="protein sequence ID" value="CAE8720474.1"/>
    <property type="molecule type" value="Genomic_DNA"/>
</dbReference>
<gene>
    <name evidence="1" type="ORF">PGLA2088_LOCUS41349</name>
</gene>
<dbReference type="AlphaFoldDB" id="A0A813LB52"/>
<evidence type="ECO:0000313" key="1">
    <source>
        <dbReference type="EMBL" id="CAE8720474.1"/>
    </source>
</evidence>